<dbReference type="InterPro" id="IPR027417">
    <property type="entry name" value="P-loop_NTPase"/>
</dbReference>
<dbReference type="GO" id="GO:0016020">
    <property type="term" value="C:membrane"/>
    <property type="evidence" value="ECO:0007669"/>
    <property type="project" value="TreeGrafter"/>
</dbReference>
<dbReference type="GO" id="GO:0016042">
    <property type="term" value="P:lipid catabolic process"/>
    <property type="evidence" value="ECO:0007669"/>
    <property type="project" value="UniProtKB-KW"/>
</dbReference>
<keyword evidence="2" id="KW-0443">Lipid metabolism</keyword>
<keyword evidence="1" id="KW-0378">Hydrolase</keyword>
<accession>A0A9P1H796</accession>
<evidence type="ECO:0000313" key="4">
    <source>
        <dbReference type="Proteomes" id="UP000838763"/>
    </source>
</evidence>
<comment type="caution">
    <text evidence="3">The sequence shown here is derived from an EMBL/GenBank/DDBJ whole genome shotgun (WGS) entry which is preliminary data.</text>
</comment>
<dbReference type="GO" id="GO:0047499">
    <property type="term" value="F:calcium-independent phospholipase A2 activity"/>
    <property type="evidence" value="ECO:0007669"/>
    <property type="project" value="TreeGrafter"/>
</dbReference>
<evidence type="ECO:0000256" key="2">
    <source>
        <dbReference type="ARBA" id="ARBA00022963"/>
    </source>
</evidence>
<dbReference type="PANTHER" id="PTHR24185">
    <property type="entry name" value="CALCIUM-INDEPENDENT PHOSPHOLIPASE A2-GAMMA"/>
    <property type="match status" value="1"/>
</dbReference>
<name>A0A9P1H796_9PEZI</name>
<organism evidence="3 4">
    <name type="scientific">Parascedosporium putredinis</name>
    <dbReference type="NCBI Taxonomy" id="1442378"/>
    <lineage>
        <taxon>Eukaryota</taxon>
        <taxon>Fungi</taxon>
        <taxon>Dikarya</taxon>
        <taxon>Ascomycota</taxon>
        <taxon>Pezizomycotina</taxon>
        <taxon>Sordariomycetes</taxon>
        <taxon>Hypocreomycetidae</taxon>
        <taxon>Microascales</taxon>
        <taxon>Microascaceae</taxon>
        <taxon>Parascedosporium</taxon>
    </lineage>
</organism>
<dbReference type="Gene3D" id="3.40.1090.10">
    <property type="entry name" value="Cytosolic phospholipase A2 catalytic domain"/>
    <property type="match status" value="1"/>
</dbReference>
<dbReference type="InterPro" id="IPR016035">
    <property type="entry name" value="Acyl_Trfase/lysoPLipase"/>
</dbReference>
<gene>
    <name evidence="3" type="ORF">PPNO1_LOCUS6272</name>
</gene>
<dbReference type="SUPFAM" id="SSF52540">
    <property type="entry name" value="P-loop containing nucleoside triphosphate hydrolases"/>
    <property type="match status" value="1"/>
</dbReference>
<evidence type="ECO:0000256" key="1">
    <source>
        <dbReference type="ARBA" id="ARBA00022801"/>
    </source>
</evidence>
<dbReference type="SUPFAM" id="SSF52151">
    <property type="entry name" value="FabD/lysophospholipase-like"/>
    <property type="match status" value="1"/>
</dbReference>
<protein>
    <recommendedName>
        <fullName evidence="5">NB-ARC domain-containing protein</fullName>
    </recommendedName>
</protein>
<evidence type="ECO:0000313" key="3">
    <source>
        <dbReference type="EMBL" id="CAI4216620.1"/>
    </source>
</evidence>
<keyword evidence="4" id="KW-1185">Reference proteome</keyword>
<dbReference type="Proteomes" id="UP000838763">
    <property type="component" value="Unassembled WGS sequence"/>
</dbReference>
<proteinExistence type="predicted"/>
<dbReference type="PANTHER" id="PTHR24185:SF1">
    <property type="entry name" value="CALCIUM-INDEPENDENT PHOSPHOLIPASE A2-GAMMA"/>
    <property type="match status" value="1"/>
</dbReference>
<dbReference type="OrthoDB" id="1658288at2759"/>
<dbReference type="AlphaFoldDB" id="A0A9P1H796"/>
<reference evidence="3" key="1">
    <citation type="submission" date="2022-11" db="EMBL/GenBank/DDBJ databases">
        <authorList>
            <person name="Scott C."/>
            <person name="Bruce N."/>
        </authorList>
    </citation>
    <scope>NUCLEOTIDE SEQUENCE</scope>
</reference>
<dbReference type="GO" id="GO:0019369">
    <property type="term" value="P:arachidonate metabolic process"/>
    <property type="evidence" value="ECO:0007669"/>
    <property type="project" value="TreeGrafter"/>
</dbReference>
<sequence length="522" mass="59316">MPGAGLPPFSCLMAIMLGRLRMNTEEVIEEYERLAERVFHKKNRRLDFSFRERALEECIKETIEQREKAAHSSGMGKPHGTRMLDIHNHSDKGLTFVVAMQRGGDEDTPVLFRTYRSHEKPMDCEIWEAARATSAAPMIFKPASVRIDNETRSYIDAAVKWNNPSKIVLNEAKTHFGGDRSLGCLLSLGTGLRPHALDPNAKKSRWLSYNVGELKRMMTDFLTDPEEAHLELAARLSDCPDTYFRLSLPILPELGRAEAYYTSRCIHLGWLKDTKPSARYFTGRQDILQRMDEFLHERDPASSPRREVWLHGIGGVGKTQIAHRFADQFGDRIQGMASQIYPGQTEPVNPQVIISWLQNTDSSWLMVVDNYDSGDINISRYLPNSQKGNIIFTSRQSYMLPRTGQCFIEIHVEEMAVKDSVELLRRTADLGLDAEDTILEAEKLVQDLGCLPLAIDQAGSYIGSYGCTVQEYRKTLKKRLKDVRYQDAVSEKGVYASFDLAFDHFRHESQHSSTTIGDYITP</sequence>
<dbReference type="Gene3D" id="3.40.50.300">
    <property type="entry name" value="P-loop containing nucleotide triphosphate hydrolases"/>
    <property type="match status" value="1"/>
</dbReference>
<dbReference type="EMBL" id="CALLCH030000015">
    <property type="protein sequence ID" value="CAI4216620.1"/>
    <property type="molecule type" value="Genomic_DNA"/>
</dbReference>
<evidence type="ECO:0008006" key="5">
    <source>
        <dbReference type="Google" id="ProtNLM"/>
    </source>
</evidence>
<keyword evidence="2" id="KW-0442">Lipid degradation</keyword>